<name>D0CCL1_ACIB2</name>
<gene>
    <name evidence="1" type="ORF">HMPREF0010_02491</name>
</gene>
<accession>D0CCL1</accession>
<dbReference type="Proteomes" id="UP000005740">
    <property type="component" value="Unassembled WGS sequence"/>
</dbReference>
<protein>
    <submittedName>
        <fullName evidence="1">Sel1 repeat protein</fullName>
    </submittedName>
</protein>
<proteinExistence type="predicted"/>
<dbReference type="AlphaFoldDB" id="D0CCL1"/>
<dbReference type="Pfam" id="PF08238">
    <property type="entry name" value="Sel1"/>
    <property type="match status" value="2"/>
</dbReference>
<dbReference type="BioCyc" id="ABAU575584-HMP:GM69-2530-MONOMER"/>
<dbReference type="InterPro" id="IPR050767">
    <property type="entry name" value="Sel1_AlgK"/>
</dbReference>
<dbReference type="PANTHER" id="PTHR11102:SF160">
    <property type="entry name" value="ERAD-ASSOCIATED E3 UBIQUITIN-PROTEIN LIGASE COMPONENT HRD3"/>
    <property type="match status" value="1"/>
</dbReference>
<organism evidence="1 2">
    <name type="scientific">Acinetobacter baumannii (strain ATCC 19606 / DSM 30007 / JCM 6841 / CCUG 19606 / CIP 70.34 / NBRC 109757 / NCIMB 12457 / NCTC 12156 / 81)</name>
    <dbReference type="NCBI Taxonomy" id="575584"/>
    <lineage>
        <taxon>Bacteria</taxon>
        <taxon>Pseudomonadati</taxon>
        <taxon>Pseudomonadota</taxon>
        <taxon>Gammaproteobacteria</taxon>
        <taxon>Moraxellales</taxon>
        <taxon>Moraxellaceae</taxon>
        <taxon>Acinetobacter</taxon>
        <taxon>Acinetobacter calcoaceticus/baumannii complex</taxon>
    </lineage>
</organism>
<reference evidence="2" key="1">
    <citation type="journal article" date="2012" name="PLoS ONE">
        <title>The success of Acinetobacter species; genetic, metabolic and virulence attributes.</title>
        <authorList>
            <person name="Peleg A.Y."/>
            <person name="de Breij A."/>
            <person name="Adams M.D."/>
            <person name="Cerqueira G.M."/>
            <person name="Mocali S."/>
            <person name="Galardini M."/>
            <person name="Nibbering P.H."/>
            <person name="Earl A.M."/>
            <person name="Ward D.V."/>
            <person name="Paterson D.L."/>
            <person name="Seifert H."/>
            <person name="Dijkshoorn L."/>
        </authorList>
    </citation>
    <scope>NUCLEOTIDE SEQUENCE [LARGE SCALE GENOMIC DNA]</scope>
    <source>
        <strain evidence="2">ATCC 19606 / DSM 30007 / JCM 6841 / CCUG 19606 / CIP 70.34 / NBRC 109757 / NCIMB 12457 / NCTC 12156 / 81</strain>
    </source>
</reference>
<evidence type="ECO:0000313" key="2">
    <source>
        <dbReference type="Proteomes" id="UP000005740"/>
    </source>
</evidence>
<dbReference type="EMBL" id="GG704576">
    <property type="protein sequence ID" value="EEX02798.1"/>
    <property type="molecule type" value="Genomic_DNA"/>
</dbReference>
<dbReference type="InterPro" id="IPR006597">
    <property type="entry name" value="Sel1-like"/>
</dbReference>
<dbReference type="Gene3D" id="1.25.40.10">
    <property type="entry name" value="Tetratricopeptide repeat domain"/>
    <property type="match status" value="1"/>
</dbReference>
<dbReference type="SUPFAM" id="SSF81901">
    <property type="entry name" value="HCP-like"/>
    <property type="match status" value="1"/>
</dbReference>
<dbReference type="PANTHER" id="PTHR11102">
    <property type="entry name" value="SEL-1-LIKE PROTEIN"/>
    <property type="match status" value="1"/>
</dbReference>
<evidence type="ECO:0000313" key="1">
    <source>
        <dbReference type="EMBL" id="EEX02798.1"/>
    </source>
</evidence>
<dbReference type="InterPro" id="IPR011990">
    <property type="entry name" value="TPR-like_helical_dom_sf"/>
</dbReference>
<dbReference type="SMART" id="SM00671">
    <property type="entry name" value="SEL1"/>
    <property type="match status" value="1"/>
</dbReference>
<sequence>MSQFNQIEEQGETVMNMKTIKHGLNHLFAFENLPADMHSQAEEEIEQGLRFEELAIQDHERMQNWLDITQNDRNAMWCYLRAALRGNADASFKLGIGYLNGQFGLDKNYTEAEKWLNKAASQGHPDAERCLQEAFSKLAF</sequence>